<evidence type="ECO:0000313" key="1">
    <source>
        <dbReference type="EMBL" id="GAA1550722.1"/>
    </source>
</evidence>
<evidence type="ECO:0000313" key="2">
    <source>
        <dbReference type="Proteomes" id="UP001501288"/>
    </source>
</evidence>
<keyword evidence="2" id="KW-1185">Reference proteome</keyword>
<name>A0ABN2C3S9_9MICO</name>
<comment type="caution">
    <text evidence="1">The sequence shown here is derived from an EMBL/GenBank/DDBJ whole genome shotgun (WGS) entry which is preliminary data.</text>
</comment>
<dbReference type="Proteomes" id="UP001501288">
    <property type="component" value="Unassembled WGS sequence"/>
</dbReference>
<proteinExistence type="predicted"/>
<accession>A0ABN2C3S9</accession>
<sequence length="234" mass="26268">MLPEDFDRKKCKQWTVHRVADGRAFLWEHATDGTTVEWTFDGLVWAKSSGTSRRDDEFRLYSDRVVEIKHPEASEVLSQLEVVDDGEPEDHDWTFKVAKFEDDDDLENYEQDSVRYVTVNKRRVCFMNSEGQQAVFLVEYGDPVAPQLASCRWGSEEGMMSGAGSTSLFRIAPDMGLNLYDGDVSDIGSVVTGDEVSMVQAWVDATWDVYPGAGVAIAIELEDFDPEGALDTET</sequence>
<gene>
    <name evidence="1" type="ORF">GCM10009762_24750</name>
</gene>
<protein>
    <submittedName>
        <fullName evidence="1">Uncharacterized protein</fullName>
    </submittedName>
</protein>
<dbReference type="RefSeq" id="WP_346030774.1">
    <property type="nucleotide sequence ID" value="NZ_BAAANV010000052.1"/>
</dbReference>
<organism evidence="1 2">
    <name type="scientific">Dermacoccus barathri</name>
    <dbReference type="NCBI Taxonomy" id="322601"/>
    <lineage>
        <taxon>Bacteria</taxon>
        <taxon>Bacillati</taxon>
        <taxon>Actinomycetota</taxon>
        <taxon>Actinomycetes</taxon>
        <taxon>Micrococcales</taxon>
        <taxon>Dermacoccaceae</taxon>
        <taxon>Dermacoccus</taxon>
    </lineage>
</organism>
<reference evidence="1 2" key="1">
    <citation type="journal article" date="2019" name="Int. J. Syst. Evol. Microbiol.">
        <title>The Global Catalogue of Microorganisms (GCM) 10K type strain sequencing project: providing services to taxonomists for standard genome sequencing and annotation.</title>
        <authorList>
            <consortium name="The Broad Institute Genomics Platform"/>
            <consortium name="The Broad Institute Genome Sequencing Center for Infectious Disease"/>
            <person name="Wu L."/>
            <person name="Ma J."/>
        </authorList>
    </citation>
    <scope>NUCLEOTIDE SEQUENCE [LARGE SCALE GENOMIC DNA]</scope>
    <source>
        <strain evidence="1 2">JCM 14588</strain>
    </source>
</reference>
<dbReference type="EMBL" id="BAAANV010000052">
    <property type="protein sequence ID" value="GAA1550722.1"/>
    <property type="molecule type" value="Genomic_DNA"/>
</dbReference>